<evidence type="ECO:0000259" key="1">
    <source>
        <dbReference type="Pfam" id="PF00535"/>
    </source>
</evidence>
<gene>
    <name evidence="2" type="ORF">A2Y85_04630</name>
</gene>
<dbReference type="InterPro" id="IPR050256">
    <property type="entry name" value="Glycosyltransferase_2"/>
</dbReference>
<dbReference type="InterPro" id="IPR001173">
    <property type="entry name" value="Glyco_trans_2-like"/>
</dbReference>
<dbReference type="CDD" id="cd04179">
    <property type="entry name" value="DPM_DPG-synthase_like"/>
    <property type="match status" value="1"/>
</dbReference>
<dbReference type="PANTHER" id="PTHR48090">
    <property type="entry name" value="UNDECAPRENYL-PHOSPHATE 4-DEOXY-4-FORMAMIDO-L-ARABINOSE TRANSFERASE-RELATED"/>
    <property type="match status" value="1"/>
</dbReference>
<evidence type="ECO:0000313" key="3">
    <source>
        <dbReference type="Proteomes" id="UP000177025"/>
    </source>
</evidence>
<organism evidence="2 3">
    <name type="scientific">candidate division WOR-3 bacterium RBG_13_43_14</name>
    <dbReference type="NCBI Taxonomy" id="1802590"/>
    <lineage>
        <taxon>Bacteria</taxon>
        <taxon>Bacteria division WOR-3</taxon>
    </lineage>
</organism>
<accession>A0A1F4U9V9</accession>
<name>A0A1F4U9V9_UNCW3</name>
<sequence>MPMKYDDIVVIVPAYNAESTIRELINEIIRNGFDREDIVIINDGSRDHTAQIAREQKVILCAHEKNLGKGMALRSGIDRARSMNKKKVITMDADGQHDPEEIKVFMAHKNDYDLIIGQRIDRMNMPVLRRLVNRTTSLVVSLLCGHFIPDVQCGFRMIDLQIFNRIKLVTANYQTESELVIKAVRQGFRVGTVSVATRYNNEKSYIRPFVDTVRFVKMAVRSLWV</sequence>
<evidence type="ECO:0000313" key="2">
    <source>
        <dbReference type="EMBL" id="OGC41725.1"/>
    </source>
</evidence>
<dbReference type="PANTHER" id="PTHR48090:SF7">
    <property type="entry name" value="RFBJ PROTEIN"/>
    <property type="match status" value="1"/>
</dbReference>
<dbReference type="Gene3D" id="3.90.550.10">
    <property type="entry name" value="Spore Coat Polysaccharide Biosynthesis Protein SpsA, Chain A"/>
    <property type="match status" value="1"/>
</dbReference>
<protein>
    <recommendedName>
        <fullName evidence="1">Glycosyltransferase 2-like domain-containing protein</fullName>
    </recommendedName>
</protein>
<comment type="caution">
    <text evidence="2">The sequence shown here is derived from an EMBL/GenBank/DDBJ whole genome shotgun (WGS) entry which is preliminary data.</text>
</comment>
<proteinExistence type="predicted"/>
<dbReference type="AlphaFoldDB" id="A0A1F4U9V9"/>
<feature type="domain" description="Glycosyltransferase 2-like" evidence="1">
    <location>
        <begin position="10"/>
        <end position="162"/>
    </location>
</feature>
<reference evidence="2 3" key="1">
    <citation type="journal article" date="2016" name="Nat. Commun.">
        <title>Thousands of microbial genomes shed light on interconnected biogeochemical processes in an aquifer system.</title>
        <authorList>
            <person name="Anantharaman K."/>
            <person name="Brown C.T."/>
            <person name="Hug L.A."/>
            <person name="Sharon I."/>
            <person name="Castelle C.J."/>
            <person name="Probst A.J."/>
            <person name="Thomas B.C."/>
            <person name="Singh A."/>
            <person name="Wilkins M.J."/>
            <person name="Karaoz U."/>
            <person name="Brodie E.L."/>
            <person name="Williams K.H."/>
            <person name="Hubbard S.S."/>
            <person name="Banfield J.F."/>
        </authorList>
    </citation>
    <scope>NUCLEOTIDE SEQUENCE [LARGE SCALE GENOMIC DNA]</scope>
</reference>
<dbReference type="EMBL" id="MEUM01000097">
    <property type="protein sequence ID" value="OGC41725.1"/>
    <property type="molecule type" value="Genomic_DNA"/>
</dbReference>
<dbReference type="InterPro" id="IPR029044">
    <property type="entry name" value="Nucleotide-diphossugar_trans"/>
</dbReference>
<dbReference type="Proteomes" id="UP000177025">
    <property type="component" value="Unassembled WGS sequence"/>
</dbReference>
<dbReference type="SUPFAM" id="SSF53448">
    <property type="entry name" value="Nucleotide-diphospho-sugar transferases"/>
    <property type="match status" value="1"/>
</dbReference>
<dbReference type="Pfam" id="PF00535">
    <property type="entry name" value="Glycos_transf_2"/>
    <property type="match status" value="1"/>
</dbReference>